<dbReference type="OrthoDB" id="142078at2"/>
<evidence type="ECO:0000256" key="7">
    <source>
        <dbReference type="ARBA" id="ARBA00022842"/>
    </source>
</evidence>
<reference evidence="13 14" key="1">
    <citation type="journal article" date="2014" name="Gut Pathog.">
        <title>Gene clusters of Hafnia alvei strain FB1 important in survival and pathogenesis: a draft genome perspective.</title>
        <authorList>
            <person name="Tan J.Y."/>
            <person name="Yin W.F."/>
            <person name="Chan K.G."/>
        </authorList>
    </citation>
    <scope>NUCLEOTIDE SEQUENCE [LARGE SCALE GENOMIC DNA]</scope>
    <source>
        <strain evidence="13 14">FB1</strain>
    </source>
</reference>
<keyword evidence="11" id="KW-0963">Cytoplasm</keyword>
<dbReference type="Pfam" id="PF19279">
    <property type="entry name" value="YegS_C"/>
    <property type="match status" value="1"/>
</dbReference>
<keyword evidence="10 11" id="KW-1208">Phospholipid metabolism</keyword>
<dbReference type="SMART" id="SM00046">
    <property type="entry name" value="DAGKc"/>
    <property type="match status" value="1"/>
</dbReference>
<evidence type="ECO:0000259" key="12">
    <source>
        <dbReference type="PROSITE" id="PS50146"/>
    </source>
</evidence>
<dbReference type="GO" id="GO:0008654">
    <property type="term" value="P:phospholipid biosynthetic process"/>
    <property type="evidence" value="ECO:0007669"/>
    <property type="project" value="UniProtKB-UniRule"/>
</dbReference>
<keyword evidence="8 11" id="KW-0443">Lipid metabolism</keyword>
<evidence type="ECO:0000313" key="13">
    <source>
        <dbReference type="EMBL" id="AIU73765.1"/>
    </source>
</evidence>
<dbReference type="Gene3D" id="3.40.50.10330">
    <property type="entry name" value="Probable inorganic polyphosphate/atp-NAD kinase, domain 1"/>
    <property type="match status" value="1"/>
</dbReference>
<keyword evidence="9 11" id="KW-0594">Phospholipid biosynthesis</keyword>
<dbReference type="HOGENOM" id="CLU_045532_1_1_6"/>
<evidence type="ECO:0000256" key="5">
    <source>
        <dbReference type="ARBA" id="ARBA00022777"/>
    </source>
</evidence>
<dbReference type="KEGG" id="hav:AT03_16140"/>
<dbReference type="PROSITE" id="PS50146">
    <property type="entry name" value="DAGK"/>
    <property type="match status" value="1"/>
</dbReference>
<dbReference type="GO" id="GO:0005737">
    <property type="term" value="C:cytoplasm"/>
    <property type="evidence" value="ECO:0007669"/>
    <property type="project" value="UniProtKB-SubCell"/>
</dbReference>
<evidence type="ECO:0000256" key="4">
    <source>
        <dbReference type="ARBA" id="ARBA00022741"/>
    </source>
</evidence>
<organism evidence="13 14">
    <name type="scientific">Hafnia alvei FB1</name>
    <dbReference type="NCBI Taxonomy" id="1453496"/>
    <lineage>
        <taxon>Bacteria</taxon>
        <taxon>Pseudomonadati</taxon>
        <taxon>Pseudomonadota</taxon>
        <taxon>Gammaproteobacteria</taxon>
        <taxon>Enterobacterales</taxon>
        <taxon>Hafniaceae</taxon>
        <taxon>Hafnia</taxon>
    </lineage>
</organism>
<feature type="binding site" evidence="11">
    <location>
        <position position="95"/>
    </location>
    <ligand>
        <name>ATP</name>
        <dbReference type="ChEBI" id="CHEBI:30616"/>
    </ligand>
</feature>
<dbReference type="AlphaFoldDB" id="A0A097R4V5"/>
<sequence>MPQLHSALVILNGKGAGNQDVREAIDGLRTAGNTLHVRVTWEHGDAKRYVAEAVELGVETIVAGGGDGTINEVSDALSQHSESSRPVLAVLPLGTANDFATACLIPEEPQAALQLALQGRAVPVDFARINDKRVFINMATGGFGTKITTETPEKLKSILGGASYFLHGILRMDTLKADFCQISGPDFHWEGNALVVAIGNGRQAGGGQPLCPEALINDGKLDLRVLTSDELLPALLESLLKGESNKNVIEASLPWLEITSPHEMTLNLDGEPLSAKHFRIEIEPDAISLRLPPNCPLIG</sequence>
<accession>A0A097R4V5</accession>
<feature type="active site" description="Proton acceptor" evidence="11">
    <location>
        <position position="271"/>
    </location>
</feature>
<gene>
    <name evidence="13" type="ORF">AT03_16140</name>
</gene>
<dbReference type="eggNOG" id="COG1597">
    <property type="taxonomic scope" value="Bacteria"/>
</dbReference>
<dbReference type="Gene3D" id="2.60.200.40">
    <property type="match status" value="1"/>
</dbReference>
<comment type="caution">
    <text evidence="11">Lacks conserved residue(s) required for the propagation of feature annotation.</text>
</comment>
<feature type="binding site" evidence="11">
    <location>
        <begin position="66"/>
        <end position="72"/>
    </location>
    <ligand>
        <name>ATP</name>
        <dbReference type="ChEBI" id="CHEBI:30616"/>
    </ligand>
</feature>
<keyword evidence="14" id="KW-1185">Reference proteome</keyword>
<keyword evidence="5 11" id="KW-0418">Kinase</keyword>
<keyword evidence="3 11" id="KW-0479">Metal-binding</keyword>
<dbReference type="SUPFAM" id="SSF111331">
    <property type="entry name" value="NAD kinase/diacylglycerol kinase-like"/>
    <property type="match status" value="1"/>
</dbReference>
<dbReference type="Proteomes" id="UP000029986">
    <property type="component" value="Chromosome"/>
</dbReference>
<evidence type="ECO:0000256" key="8">
    <source>
        <dbReference type="ARBA" id="ARBA00023098"/>
    </source>
</evidence>
<dbReference type="InterPro" id="IPR016064">
    <property type="entry name" value="NAD/diacylglycerol_kinase_sf"/>
</dbReference>
<proteinExistence type="inferred from homology"/>
<feature type="binding site" evidence="11">
    <location>
        <position position="218"/>
    </location>
    <ligand>
        <name>Mg(2+)</name>
        <dbReference type="ChEBI" id="CHEBI:18420"/>
    </ligand>
</feature>
<keyword evidence="2 11" id="KW-0808">Transferase</keyword>
<dbReference type="GO" id="GO:0005524">
    <property type="term" value="F:ATP binding"/>
    <property type="evidence" value="ECO:0007669"/>
    <property type="project" value="UniProtKB-UniRule"/>
</dbReference>
<dbReference type="GO" id="GO:0005886">
    <property type="term" value="C:plasma membrane"/>
    <property type="evidence" value="ECO:0007669"/>
    <property type="project" value="TreeGrafter"/>
</dbReference>
<dbReference type="GO" id="GO:0001727">
    <property type="term" value="F:lipid kinase activity"/>
    <property type="evidence" value="ECO:0007669"/>
    <property type="project" value="UniProtKB-UniRule"/>
</dbReference>
<evidence type="ECO:0000256" key="11">
    <source>
        <dbReference type="HAMAP-Rule" id="MF_01377"/>
    </source>
</evidence>
<evidence type="ECO:0000256" key="10">
    <source>
        <dbReference type="ARBA" id="ARBA00023264"/>
    </source>
</evidence>
<dbReference type="InterPro" id="IPR005218">
    <property type="entry name" value="Diacylglycerol/lipid_kinase"/>
</dbReference>
<keyword evidence="1 11" id="KW-0444">Lipid biosynthesis</keyword>
<name>A0A097R4V5_HAFAL</name>
<comment type="similarity">
    <text evidence="11">Belongs to the diacylglycerol/lipid kinase family. YegS lipid kinase subfamily.</text>
</comment>
<comment type="cofactor">
    <cofactor evidence="11">
        <name>Mg(2+)</name>
        <dbReference type="ChEBI" id="CHEBI:18420"/>
    </cofactor>
    <cofactor evidence="11">
        <name>Ca(2+)</name>
        <dbReference type="ChEBI" id="CHEBI:29108"/>
    </cofactor>
    <text evidence="11">Binds 1 Mg(2+) ion per subunit. Ca(2+) may be able to substitute.</text>
</comment>
<dbReference type="EMBL" id="CP009706">
    <property type="protein sequence ID" value="AIU73765.1"/>
    <property type="molecule type" value="Genomic_DNA"/>
</dbReference>
<dbReference type="InterPro" id="IPR001206">
    <property type="entry name" value="Diacylglycerol_kinase_cat_dom"/>
</dbReference>
<evidence type="ECO:0000256" key="6">
    <source>
        <dbReference type="ARBA" id="ARBA00022840"/>
    </source>
</evidence>
<dbReference type="InterPro" id="IPR045540">
    <property type="entry name" value="YegS/DAGK_C"/>
</dbReference>
<comment type="subcellular location">
    <subcellularLocation>
        <location evidence="11">Cytoplasm</location>
    </subcellularLocation>
</comment>
<dbReference type="PATRIC" id="fig|1453496.5.peg.3304"/>
<dbReference type="Pfam" id="PF00781">
    <property type="entry name" value="DAGK_cat"/>
    <property type="match status" value="1"/>
</dbReference>
<dbReference type="InterPro" id="IPR022433">
    <property type="entry name" value="Lip_kinase_YegS"/>
</dbReference>
<feature type="binding site" evidence="11">
    <location>
        <position position="215"/>
    </location>
    <ligand>
        <name>Mg(2+)</name>
        <dbReference type="ChEBI" id="CHEBI:18420"/>
    </ligand>
</feature>
<evidence type="ECO:0000256" key="3">
    <source>
        <dbReference type="ARBA" id="ARBA00022723"/>
    </source>
</evidence>
<feature type="binding site" evidence="11">
    <location>
        <position position="40"/>
    </location>
    <ligand>
        <name>ATP</name>
        <dbReference type="ChEBI" id="CHEBI:30616"/>
    </ligand>
</feature>
<comment type="function">
    <text evidence="11">Probably phosphorylates lipids; the in vivo substrate is unknown.</text>
</comment>
<dbReference type="NCBIfam" id="NF009602">
    <property type="entry name" value="PRK13054.1"/>
    <property type="match status" value="1"/>
</dbReference>
<dbReference type="InterPro" id="IPR017438">
    <property type="entry name" value="ATP-NAD_kinase_N"/>
</dbReference>
<evidence type="ECO:0000256" key="1">
    <source>
        <dbReference type="ARBA" id="ARBA00022516"/>
    </source>
</evidence>
<dbReference type="NCBIfam" id="TIGR03702">
    <property type="entry name" value="lip_kinase_YegS"/>
    <property type="match status" value="1"/>
</dbReference>
<feature type="domain" description="DAGKc" evidence="12">
    <location>
        <begin position="2"/>
        <end position="133"/>
    </location>
</feature>
<keyword evidence="7 11" id="KW-0460">Magnesium</keyword>
<keyword evidence="6 11" id="KW-0067">ATP-binding</keyword>
<evidence type="ECO:0000256" key="9">
    <source>
        <dbReference type="ARBA" id="ARBA00023209"/>
    </source>
</evidence>
<keyword evidence="4 11" id="KW-0547">Nucleotide-binding</keyword>
<protein>
    <recommendedName>
        <fullName evidence="11">Probable lipid kinase YegS-like</fullName>
        <ecNumber evidence="11">2.7.1.-</ecNumber>
    </recommendedName>
</protein>
<dbReference type="PANTHER" id="PTHR12358:SF106">
    <property type="entry name" value="LIPID KINASE YEGS"/>
    <property type="match status" value="1"/>
</dbReference>
<dbReference type="EC" id="2.7.1.-" evidence="11"/>
<dbReference type="GO" id="GO:0000287">
    <property type="term" value="F:magnesium ion binding"/>
    <property type="evidence" value="ECO:0007669"/>
    <property type="project" value="UniProtKB-UniRule"/>
</dbReference>
<evidence type="ECO:0000313" key="14">
    <source>
        <dbReference type="Proteomes" id="UP000029986"/>
    </source>
</evidence>
<dbReference type="RefSeq" id="WP_025799827.1">
    <property type="nucleotide sequence ID" value="NZ_CP009706.1"/>
</dbReference>
<dbReference type="PANTHER" id="PTHR12358">
    <property type="entry name" value="SPHINGOSINE KINASE"/>
    <property type="match status" value="1"/>
</dbReference>
<evidence type="ECO:0000256" key="2">
    <source>
        <dbReference type="ARBA" id="ARBA00022679"/>
    </source>
</evidence>
<dbReference type="HAMAP" id="MF_01377">
    <property type="entry name" value="YegS"/>
    <property type="match status" value="1"/>
</dbReference>
<dbReference type="NCBIfam" id="TIGR00147">
    <property type="entry name" value="YegS/Rv2252/BmrU family lipid kinase"/>
    <property type="match status" value="1"/>
</dbReference>
<dbReference type="InterPro" id="IPR050187">
    <property type="entry name" value="Lipid_Phosphate_FormReg"/>
</dbReference>